<feature type="region of interest" description="Disordered" evidence="1">
    <location>
        <begin position="40"/>
        <end position="87"/>
    </location>
</feature>
<keyword evidence="2" id="KW-0732">Signal</keyword>
<evidence type="ECO:0000256" key="2">
    <source>
        <dbReference type="SAM" id="SignalP"/>
    </source>
</evidence>
<protein>
    <submittedName>
        <fullName evidence="4">Uncharacterized protein</fullName>
    </submittedName>
</protein>
<proteinExistence type="predicted"/>
<keyword evidence="3" id="KW-1185">Reference proteome</keyword>
<dbReference type="WBParaSite" id="MhA1_Contig949.frz3.gene12">
    <property type="protein sequence ID" value="MhA1_Contig949.frz3.gene12"/>
    <property type="gene ID" value="MhA1_Contig949.frz3.gene12"/>
</dbReference>
<dbReference type="Proteomes" id="UP000095281">
    <property type="component" value="Unplaced"/>
</dbReference>
<evidence type="ECO:0000256" key="1">
    <source>
        <dbReference type="SAM" id="MobiDB-lite"/>
    </source>
</evidence>
<feature type="chain" id="PRO_5009316365" evidence="2">
    <location>
        <begin position="25"/>
        <end position="147"/>
    </location>
</feature>
<evidence type="ECO:0000313" key="4">
    <source>
        <dbReference type="WBParaSite" id="MhA1_Contig949.frz3.gene12"/>
    </source>
</evidence>
<feature type="region of interest" description="Disordered" evidence="1">
    <location>
        <begin position="128"/>
        <end position="147"/>
    </location>
</feature>
<feature type="compositionally biased region" description="Polar residues" evidence="1">
    <location>
        <begin position="135"/>
        <end position="147"/>
    </location>
</feature>
<feature type="signal peptide" evidence="2">
    <location>
        <begin position="1"/>
        <end position="24"/>
    </location>
</feature>
<accession>A0A1I8C100</accession>
<reference evidence="4" key="1">
    <citation type="submission" date="2016-11" db="UniProtKB">
        <authorList>
            <consortium name="WormBaseParasite"/>
        </authorList>
    </citation>
    <scope>IDENTIFICATION</scope>
</reference>
<name>A0A1I8C100_MELHA</name>
<evidence type="ECO:0000313" key="3">
    <source>
        <dbReference type="Proteomes" id="UP000095281"/>
    </source>
</evidence>
<organism evidence="3 4">
    <name type="scientific">Meloidogyne hapla</name>
    <name type="common">Root-knot nematode worm</name>
    <dbReference type="NCBI Taxonomy" id="6305"/>
    <lineage>
        <taxon>Eukaryota</taxon>
        <taxon>Metazoa</taxon>
        <taxon>Ecdysozoa</taxon>
        <taxon>Nematoda</taxon>
        <taxon>Chromadorea</taxon>
        <taxon>Rhabditida</taxon>
        <taxon>Tylenchina</taxon>
        <taxon>Tylenchomorpha</taxon>
        <taxon>Tylenchoidea</taxon>
        <taxon>Meloidogynidae</taxon>
        <taxon>Meloidogyninae</taxon>
        <taxon>Meloidogyne</taxon>
    </lineage>
</organism>
<dbReference type="AlphaFoldDB" id="A0A1I8C100"/>
<sequence length="147" mass="15780">MSTKLFKLIQLFIFFVYFIKIVNCGCTCSRLSVSSSVVGNESEDGDIDSVVGEDNVAGGGHLQHDHEQVHGLQQEQQSSGSEDFHQLDDDLAEAAGYDVGGNGIFGEIIQQINPGGQQIEGFNEVHNPVPPSISPPFTLTPTSTDSN</sequence>